<dbReference type="Proteomes" id="UP000075881">
    <property type="component" value="Unassembled WGS sequence"/>
</dbReference>
<evidence type="ECO:0000256" key="1">
    <source>
        <dbReference type="SAM" id="MobiDB-lite"/>
    </source>
</evidence>
<feature type="compositionally biased region" description="Low complexity" evidence="1">
    <location>
        <begin position="509"/>
        <end position="520"/>
    </location>
</feature>
<reference evidence="3" key="2">
    <citation type="submission" date="2020-05" db="UniProtKB">
        <authorList>
            <consortium name="EnsemblMetazoa"/>
        </authorList>
    </citation>
    <scope>IDENTIFICATION</scope>
    <source>
        <strain evidence="3">ACHKN1017</strain>
    </source>
</reference>
<dbReference type="VEuPathDB" id="VectorBase:ACHR008121"/>
<dbReference type="PANTHER" id="PTHR13578:SF20">
    <property type="entry name" value="POLYCOMB PROTEIN ASX"/>
    <property type="match status" value="1"/>
</dbReference>
<feature type="compositionally biased region" description="Low complexity" evidence="1">
    <location>
        <begin position="461"/>
        <end position="473"/>
    </location>
</feature>
<dbReference type="GO" id="GO:0045944">
    <property type="term" value="P:positive regulation of transcription by RNA polymerase II"/>
    <property type="evidence" value="ECO:0007669"/>
    <property type="project" value="TreeGrafter"/>
</dbReference>
<dbReference type="GO" id="GO:0003677">
    <property type="term" value="F:DNA binding"/>
    <property type="evidence" value="ECO:0007669"/>
    <property type="project" value="InterPro"/>
</dbReference>
<feature type="region of interest" description="Disordered" evidence="1">
    <location>
        <begin position="226"/>
        <end position="276"/>
    </location>
</feature>
<evidence type="ECO:0000313" key="3">
    <source>
        <dbReference type="EnsemblMetazoa" id="ACHR008121-PA"/>
    </source>
</evidence>
<dbReference type="InterPro" id="IPR024811">
    <property type="entry name" value="ASX/ASX-like"/>
</dbReference>
<feature type="domain" description="Protein ASX-like PHD" evidence="2">
    <location>
        <begin position="671"/>
        <end position="706"/>
    </location>
</feature>
<feature type="compositionally biased region" description="Gly residues" evidence="1">
    <location>
        <begin position="134"/>
        <end position="174"/>
    </location>
</feature>
<proteinExistence type="predicted"/>
<dbReference type="GO" id="GO:0003682">
    <property type="term" value="F:chromatin binding"/>
    <property type="evidence" value="ECO:0007669"/>
    <property type="project" value="TreeGrafter"/>
</dbReference>
<dbReference type="EnsemblMetazoa" id="ACHR008121-RA">
    <property type="protein sequence ID" value="ACHR008121-PA"/>
    <property type="gene ID" value="ACHR008121"/>
</dbReference>
<reference evidence="4" key="1">
    <citation type="submission" date="2013-03" db="EMBL/GenBank/DDBJ databases">
        <title>The Genome Sequence of Anopheles christyi ACHKN1017.</title>
        <authorList>
            <consortium name="The Broad Institute Genomics Platform"/>
            <person name="Neafsey D.E."/>
            <person name="Besansky N."/>
            <person name="Walker B."/>
            <person name="Young S.K."/>
            <person name="Zeng Q."/>
            <person name="Gargeya S."/>
            <person name="Fitzgerald M."/>
            <person name="Haas B."/>
            <person name="Abouelleil A."/>
            <person name="Allen A.W."/>
            <person name="Alvarado L."/>
            <person name="Arachchi H.M."/>
            <person name="Berlin A.M."/>
            <person name="Chapman S.B."/>
            <person name="Gainer-Dewar J."/>
            <person name="Goldberg J."/>
            <person name="Griggs A."/>
            <person name="Gujja S."/>
            <person name="Hansen M."/>
            <person name="Howarth C."/>
            <person name="Imamovic A."/>
            <person name="Ireland A."/>
            <person name="Larimer J."/>
            <person name="McCowan C."/>
            <person name="Murphy C."/>
            <person name="Pearson M."/>
            <person name="Poon T.W."/>
            <person name="Priest M."/>
            <person name="Roberts A."/>
            <person name="Saif S."/>
            <person name="Shea T."/>
            <person name="Sisk P."/>
            <person name="Sykes S."/>
            <person name="Wortman J."/>
            <person name="Nusbaum C."/>
            <person name="Birren B."/>
        </authorList>
    </citation>
    <scope>NUCLEOTIDE SEQUENCE [LARGE SCALE GENOMIC DNA]</scope>
    <source>
        <strain evidence="4">ACHKN1017</strain>
    </source>
</reference>
<protein>
    <recommendedName>
        <fullName evidence="2">Protein ASX-like PHD domain-containing protein</fullName>
    </recommendedName>
</protein>
<dbReference type="InterPro" id="IPR026905">
    <property type="entry name" value="ASX-like_PHD"/>
</dbReference>
<sequence>MATPAIGQQQQAQQRPRLPLQRTQFGVQPIQQQQQQQQQQTPQQFQQQQQQQQQQPPPKALQQIAPTQSQQRFQQKYVTNQLIRGQNAFLMNNVHHLQQQTQQQVATTVGANVIVGATGNSRSKRANEASSGAGATGNGTTTGNGNVSVGGGGGSGVAGGGSSSGSGSSSGGGKRGGRSSSSRLPPGAVNLERSYQICQAVIQNSPNRHQLKAQLKSPQAFLAASNSNSNSSISSIGSTGSSSSSSSSSSGVSASSIIGNNTKEDAHSGSNSSGGSNSAFSGVLGFGGNKVSRLLNTKRTVSAGARQQQSPIVVRQVYASGAGAATSTPSVVNASAAGAASQSNPISIITAPQSQQQQLHTLGEQLQQHGQQIISVSAAPSIVHATAASNNNGTIGGNVNVGTGGAPSAPASAGAAAAGNFGGKYVLVQRAAHIGEIVTPRAASAPPTHNQDAHLIEPPVASASSSGSNADISVTDTSGGTAMEDGTGATNAVVYMDSPNALMAELQHQHQPQQQQQQQHAFLDSCGNGAGGSSVVVMNGVDAMDPAGANEIADASRPAEEGTGMLVSPSGMSPRFNDQMIGAGHMGLFGGGYLLHDTGNHISGGVEPSPPPPYIETVDGSVAVQPHQQQEIIFSTENDIDTLNCSSPAALDGGSADDDGGGEERDGTAEPIDGNVEDCACSLNAMVICQQCGAFCHDDCVSATKLFFH</sequence>
<organism evidence="3 4">
    <name type="scientific">Anopheles christyi</name>
    <dbReference type="NCBI Taxonomy" id="43041"/>
    <lineage>
        <taxon>Eukaryota</taxon>
        <taxon>Metazoa</taxon>
        <taxon>Ecdysozoa</taxon>
        <taxon>Arthropoda</taxon>
        <taxon>Hexapoda</taxon>
        <taxon>Insecta</taxon>
        <taxon>Pterygota</taxon>
        <taxon>Neoptera</taxon>
        <taxon>Endopterygota</taxon>
        <taxon>Diptera</taxon>
        <taxon>Nematocera</taxon>
        <taxon>Culicoidea</taxon>
        <taxon>Culicidae</taxon>
        <taxon>Anophelinae</taxon>
        <taxon>Anopheles</taxon>
    </lineage>
</organism>
<dbReference type="GO" id="GO:0035517">
    <property type="term" value="C:PR-DUB complex"/>
    <property type="evidence" value="ECO:0007669"/>
    <property type="project" value="TreeGrafter"/>
</dbReference>
<feature type="region of interest" description="Disordered" evidence="1">
    <location>
        <begin position="505"/>
        <end position="526"/>
    </location>
</feature>
<feature type="region of interest" description="Disordered" evidence="1">
    <location>
        <begin position="645"/>
        <end position="671"/>
    </location>
</feature>
<accession>A0A182KBI4</accession>
<dbReference type="PANTHER" id="PTHR13578">
    <property type="entry name" value="ADDITIONAL SEX COMBS LIKE PROTEIN ASXL"/>
    <property type="match status" value="1"/>
</dbReference>
<feature type="region of interest" description="Disordered" evidence="1">
    <location>
        <begin position="1"/>
        <end position="60"/>
    </location>
</feature>
<feature type="region of interest" description="Disordered" evidence="1">
    <location>
        <begin position="459"/>
        <end position="486"/>
    </location>
</feature>
<dbReference type="AlphaFoldDB" id="A0A182KBI4"/>
<feature type="compositionally biased region" description="Low complexity" evidence="1">
    <location>
        <begin position="1"/>
        <end position="54"/>
    </location>
</feature>
<dbReference type="Pfam" id="PF13922">
    <property type="entry name" value="PHD_3"/>
    <property type="match status" value="1"/>
</dbReference>
<feature type="compositionally biased region" description="Low complexity" evidence="1">
    <location>
        <begin position="226"/>
        <end position="260"/>
    </location>
</feature>
<dbReference type="GO" id="GO:0009887">
    <property type="term" value="P:animal organ morphogenesis"/>
    <property type="evidence" value="ECO:0007669"/>
    <property type="project" value="TreeGrafter"/>
</dbReference>
<keyword evidence="4" id="KW-1185">Reference proteome</keyword>
<dbReference type="STRING" id="43041.A0A182KBI4"/>
<evidence type="ECO:0000259" key="2">
    <source>
        <dbReference type="Pfam" id="PF13922"/>
    </source>
</evidence>
<name>A0A182KBI4_9DIPT</name>
<evidence type="ECO:0000313" key="4">
    <source>
        <dbReference type="Proteomes" id="UP000075881"/>
    </source>
</evidence>
<feature type="region of interest" description="Disordered" evidence="1">
    <location>
        <begin position="120"/>
        <end position="187"/>
    </location>
</feature>